<keyword evidence="3" id="KW-1185">Reference proteome</keyword>
<dbReference type="InterPro" id="IPR036291">
    <property type="entry name" value="NAD(P)-bd_dom_sf"/>
</dbReference>
<feature type="domain" description="NAD(P)-binding" evidence="1">
    <location>
        <begin position="7"/>
        <end position="196"/>
    </location>
</feature>
<evidence type="ECO:0000313" key="3">
    <source>
        <dbReference type="Proteomes" id="UP000050929"/>
    </source>
</evidence>
<dbReference type="RefSeq" id="WP_057767160.1">
    <property type="nucleotide sequence ID" value="NZ_AZDG01000024.1"/>
</dbReference>
<dbReference type="SUPFAM" id="SSF51735">
    <property type="entry name" value="NAD(P)-binding Rossmann-fold domains"/>
    <property type="match status" value="1"/>
</dbReference>
<accession>A0A0R1J4K3</accession>
<dbReference type="PANTHER" id="PTHR43355">
    <property type="entry name" value="FLAVIN REDUCTASE (NADPH)"/>
    <property type="match status" value="1"/>
</dbReference>
<dbReference type="InterPro" id="IPR016040">
    <property type="entry name" value="NAD(P)-bd_dom"/>
</dbReference>
<gene>
    <name evidence="2" type="ORF">FC72_GL001205</name>
</gene>
<dbReference type="Gene3D" id="3.40.50.720">
    <property type="entry name" value="NAD(P)-binding Rossmann-like Domain"/>
    <property type="match status" value="1"/>
</dbReference>
<dbReference type="AlphaFoldDB" id="A0A0R1J4K3"/>
<dbReference type="PANTHER" id="PTHR43355:SF2">
    <property type="entry name" value="FLAVIN REDUCTASE (NADPH)"/>
    <property type="match status" value="1"/>
</dbReference>
<dbReference type="EMBL" id="AZDG01000024">
    <property type="protein sequence ID" value="KRK63731.1"/>
    <property type="molecule type" value="Genomic_DNA"/>
</dbReference>
<dbReference type="STRING" id="1423811.FC72_GL001205"/>
<dbReference type="PATRIC" id="fig|1423811.3.peg.1225"/>
<protein>
    <recommendedName>
        <fullName evidence="1">NAD(P)-binding domain-containing protein</fullName>
    </recommendedName>
</protein>
<evidence type="ECO:0000313" key="2">
    <source>
        <dbReference type="EMBL" id="KRK63731.1"/>
    </source>
</evidence>
<name>A0A0R1J4K3_9LACO</name>
<dbReference type="GO" id="GO:0042602">
    <property type="term" value="F:riboflavin reductase (NADPH) activity"/>
    <property type="evidence" value="ECO:0007669"/>
    <property type="project" value="TreeGrafter"/>
</dbReference>
<dbReference type="Proteomes" id="UP000050929">
    <property type="component" value="Unassembled WGS sequence"/>
</dbReference>
<proteinExistence type="predicted"/>
<sequence length="208" mass="22839">MKILIIGATGLTGRRTIESALKLGDTVTAFARHTESLNDIKDKINIITGDAILTAELEKAMIGQDAVISTLGRGGSIHAHNLFTRAAVSIVNSCNHTAVPRLVWLSSFGVGETFKDASATQKIAYKTFLRNIYDNKKASEQIIHASKLNWTIVYPSTLTNGQARGKYKVDDHIKMHGLPMISRSDVADFLCNAAHDDKWIHRNPIITD</sequence>
<evidence type="ECO:0000259" key="1">
    <source>
        <dbReference type="Pfam" id="PF13460"/>
    </source>
</evidence>
<comment type="caution">
    <text evidence="2">The sequence shown here is derived from an EMBL/GenBank/DDBJ whole genome shotgun (WGS) entry which is preliminary data.</text>
</comment>
<dbReference type="GO" id="GO:0004074">
    <property type="term" value="F:biliverdin reductase [NAD(P)H] activity"/>
    <property type="evidence" value="ECO:0007669"/>
    <property type="project" value="TreeGrafter"/>
</dbReference>
<dbReference type="OrthoDB" id="9785372at2"/>
<reference evidence="2 3" key="1">
    <citation type="journal article" date="2015" name="Genome Announc.">
        <title>Expanding the biotechnology potential of lactobacilli through comparative genomics of 213 strains and associated genera.</title>
        <authorList>
            <person name="Sun Z."/>
            <person name="Harris H.M."/>
            <person name="McCann A."/>
            <person name="Guo C."/>
            <person name="Argimon S."/>
            <person name="Zhang W."/>
            <person name="Yang X."/>
            <person name="Jeffery I.B."/>
            <person name="Cooney J.C."/>
            <person name="Kagawa T.F."/>
            <person name="Liu W."/>
            <person name="Song Y."/>
            <person name="Salvetti E."/>
            <person name="Wrobel A."/>
            <person name="Rasinkangas P."/>
            <person name="Parkhill J."/>
            <person name="Rea M.C."/>
            <person name="O'Sullivan O."/>
            <person name="Ritari J."/>
            <person name="Douillard F.P."/>
            <person name="Paul Ross R."/>
            <person name="Yang R."/>
            <person name="Briner A.E."/>
            <person name="Felis G.E."/>
            <person name="de Vos W.M."/>
            <person name="Barrangou R."/>
            <person name="Klaenhammer T.R."/>
            <person name="Caufield P.W."/>
            <person name="Cui Y."/>
            <person name="Zhang H."/>
            <person name="O'Toole P.W."/>
        </authorList>
    </citation>
    <scope>NUCLEOTIDE SEQUENCE [LARGE SCALE GENOMIC DNA]</scope>
    <source>
        <strain evidence="2 3">DSM 20183</strain>
    </source>
</reference>
<organism evidence="2 3">
    <name type="scientific">Companilactobacillus tucceti DSM 20183</name>
    <dbReference type="NCBI Taxonomy" id="1423811"/>
    <lineage>
        <taxon>Bacteria</taxon>
        <taxon>Bacillati</taxon>
        <taxon>Bacillota</taxon>
        <taxon>Bacilli</taxon>
        <taxon>Lactobacillales</taxon>
        <taxon>Lactobacillaceae</taxon>
        <taxon>Companilactobacillus</taxon>
    </lineage>
</organism>
<dbReference type="Pfam" id="PF13460">
    <property type="entry name" value="NAD_binding_10"/>
    <property type="match status" value="1"/>
</dbReference>
<dbReference type="InterPro" id="IPR051606">
    <property type="entry name" value="Polyketide_Oxido-like"/>
</dbReference>